<proteinExistence type="predicted"/>
<reference evidence="1 2" key="1">
    <citation type="submission" date="2017-09" db="EMBL/GenBank/DDBJ databases">
        <authorList>
            <person name="Ehlers B."/>
            <person name="Leendertz F.H."/>
        </authorList>
    </citation>
    <scope>NUCLEOTIDE SEQUENCE [LARGE SCALE GENOMIC DNA]</scope>
    <source>
        <strain evidence="1 2">DSM 18289</strain>
    </source>
</reference>
<protein>
    <submittedName>
        <fullName evidence="1">Uncharacterized protein</fullName>
    </submittedName>
</protein>
<sequence length="66" mass="7625">MCRIPIYPVPTLAFIPIKLAISRQNAYFPLFSTFDITTPARLVRTVLQPSSGKETVFLRNFLHIFR</sequence>
<evidence type="ECO:0000313" key="2">
    <source>
        <dbReference type="Proteomes" id="UP000219439"/>
    </source>
</evidence>
<evidence type="ECO:0000313" key="1">
    <source>
        <dbReference type="EMBL" id="SNZ05535.1"/>
    </source>
</evidence>
<organism evidence="1 2">
    <name type="scientific">Cohaesibacter gelatinilyticus</name>
    <dbReference type="NCBI Taxonomy" id="372072"/>
    <lineage>
        <taxon>Bacteria</taxon>
        <taxon>Pseudomonadati</taxon>
        <taxon>Pseudomonadota</taxon>
        <taxon>Alphaproteobacteria</taxon>
        <taxon>Hyphomicrobiales</taxon>
        <taxon>Cohaesibacteraceae</taxon>
    </lineage>
</organism>
<keyword evidence="2" id="KW-1185">Reference proteome</keyword>
<accession>A0A285N7T2</accession>
<name>A0A285N7T2_9HYPH</name>
<dbReference type="Proteomes" id="UP000219439">
    <property type="component" value="Unassembled WGS sequence"/>
</dbReference>
<gene>
    <name evidence="1" type="ORF">SAMN06265368_0143</name>
</gene>
<dbReference type="EMBL" id="OBEL01000001">
    <property type="protein sequence ID" value="SNZ05535.1"/>
    <property type="molecule type" value="Genomic_DNA"/>
</dbReference>
<dbReference type="AlphaFoldDB" id="A0A285N7T2"/>